<comment type="caution">
    <text evidence="1">The sequence shown here is derived from an EMBL/GenBank/DDBJ whole genome shotgun (WGS) entry which is preliminary data.</text>
</comment>
<organism evidence="1 2">
    <name type="scientific">Trichinella spiralis</name>
    <name type="common">Trichina worm</name>
    <dbReference type="NCBI Taxonomy" id="6334"/>
    <lineage>
        <taxon>Eukaryota</taxon>
        <taxon>Metazoa</taxon>
        <taxon>Ecdysozoa</taxon>
        <taxon>Nematoda</taxon>
        <taxon>Enoplea</taxon>
        <taxon>Dorylaimia</taxon>
        <taxon>Trichinellida</taxon>
        <taxon>Trichinellidae</taxon>
        <taxon>Trichinella</taxon>
    </lineage>
</organism>
<dbReference type="AlphaFoldDB" id="A0A0V1BQC9"/>
<evidence type="ECO:0000313" key="2">
    <source>
        <dbReference type="Proteomes" id="UP000054776"/>
    </source>
</evidence>
<sequence>MVLINLIRSKAEENNISCKMFTFVISFISLNVESKLFIAIRNNNKKENVDYTSYPVDKKAN</sequence>
<dbReference type="InParanoid" id="A0A0V1BQC9"/>
<protein>
    <submittedName>
        <fullName evidence="1">Uncharacterized protein</fullName>
    </submittedName>
</protein>
<evidence type="ECO:0000313" key="1">
    <source>
        <dbReference type="EMBL" id="KRY39493.1"/>
    </source>
</evidence>
<gene>
    <name evidence="1" type="ORF">T01_1985</name>
</gene>
<name>A0A0V1BQC9_TRISP</name>
<dbReference type="EMBL" id="JYDH01000018">
    <property type="protein sequence ID" value="KRY39493.1"/>
    <property type="molecule type" value="Genomic_DNA"/>
</dbReference>
<accession>A0A0V1BQC9</accession>
<reference evidence="1 2" key="1">
    <citation type="submission" date="2015-01" db="EMBL/GenBank/DDBJ databases">
        <title>Evolution of Trichinella species and genotypes.</title>
        <authorList>
            <person name="Korhonen P.K."/>
            <person name="Edoardo P."/>
            <person name="Giuseppe L.R."/>
            <person name="Gasser R.B."/>
        </authorList>
    </citation>
    <scope>NUCLEOTIDE SEQUENCE [LARGE SCALE GENOMIC DNA]</scope>
    <source>
        <strain evidence="1">ISS3</strain>
    </source>
</reference>
<proteinExistence type="predicted"/>
<dbReference type="Proteomes" id="UP000054776">
    <property type="component" value="Unassembled WGS sequence"/>
</dbReference>
<keyword evidence="2" id="KW-1185">Reference proteome</keyword>